<feature type="domain" description="HEPN AbiJ-N-terminal" evidence="1">
    <location>
        <begin position="4"/>
        <end position="159"/>
    </location>
</feature>
<dbReference type="EMBL" id="BAABKO010000008">
    <property type="protein sequence ID" value="GAA4785967.1"/>
    <property type="molecule type" value="Genomic_DNA"/>
</dbReference>
<dbReference type="Proteomes" id="UP001501645">
    <property type="component" value="Unassembled WGS sequence"/>
</dbReference>
<comment type="caution">
    <text evidence="2">The sequence shown here is derived from an EMBL/GenBank/DDBJ whole genome shotgun (WGS) entry which is preliminary data.</text>
</comment>
<keyword evidence="3" id="KW-1185">Reference proteome</keyword>
<protein>
    <recommendedName>
        <fullName evidence="1">HEPN AbiJ-N-terminal domain-containing protein</fullName>
    </recommendedName>
</protein>
<dbReference type="RefSeq" id="WP_345442258.1">
    <property type="nucleotide sequence ID" value="NZ_BAABKO010000008.1"/>
</dbReference>
<gene>
    <name evidence="2" type="ORF">GCM10023351_34720</name>
</gene>
<evidence type="ECO:0000259" key="1">
    <source>
        <dbReference type="Pfam" id="PF18863"/>
    </source>
</evidence>
<accession>A0ABP9AUR5</accession>
<dbReference type="InterPro" id="IPR049503">
    <property type="entry name" value="AbiJ_NTD4"/>
</dbReference>
<evidence type="ECO:0000313" key="3">
    <source>
        <dbReference type="Proteomes" id="UP001501645"/>
    </source>
</evidence>
<sequence length="284" mass="31529">MPGFAERMGHRAARTLVQSESLDEETRTELWNVTNTLRTILRDKEAETRSKTHKNVKTAVWMWEFKKPADEEPSSQAIWQMIKQTILTGEWWQVLDLIENLVGYVTRYRDAHTSNVTKAITDAFNNRFEYFLVDFRFISGEITQVGSTGEADAVASAIDDAATVKGARHSLERAVELLADRQNPDYPNSIKESISAVEAVVMKIAGEGTLGAGLNKLEAAGLKIHPALKGAWSKMYGWTSDEDGIRHAGIEAADVDQALAKYALVTCSAFVSYLIEEGQKTGML</sequence>
<name>A0ABP9AUR5_9MICO</name>
<evidence type="ECO:0000313" key="2">
    <source>
        <dbReference type="EMBL" id="GAA4785967.1"/>
    </source>
</evidence>
<organism evidence="2 3">
    <name type="scientific">Microbacterium gilvum</name>
    <dbReference type="NCBI Taxonomy" id="1336204"/>
    <lineage>
        <taxon>Bacteria</taxon>
        <taxon>Bacillati</taxon>
        <taxon>Actinomycetota</taxon>
        <taxon>Actinomycetes</taxon>
        <taxon>Micrococcales</taxon>
        <taxon>Microbacteriaceae</taxon>
        <taxon>Microbacterium</taxon>
    </lineage>
</organism>
<dbReference type="Pfam" id="PF18863">
    <property type="entry name" value="AbiJ_NTD4"/>
    <property type="match status" value="1"/>
</dbReference>
<proteinExistence type="predicted"/>
<reference evidence="3" key="1">
    <citation type="journal article" date="2019" name="Int. J. Syst. Evol. Microbiol.">
        <title>The Global Catalogue of Microorganisms (GCM) 10K type strain sequencing project: providing services to taxonomists for standard genome sequencing and annotation.</title>
        <authorList>
            <consortium name="The Broad Institute Genomics Platform"/>
            <consortium name="The Broad Institute Genome Sequencing Center for Infectious Disease"/>
            <person name="Wu L."/>
            <person name="Ma J."/>
        </authorList>
    </citation>
    <scope>NUCLEOTIDE SEQUENCE [LARGE SCALE GENOMIC DNA]</scope>
    <source>
        <strain evidence="3">JCM 18537</strain>
    </source>
</reference>